<comment type="caution">
    <text evidence="1">The sequence shown here is derived from an EMBL/GenBank/DDBJ whole genome shotgun (WGS) entry which is preliminary data.</text>
</comment>
<sequence>MHSDCLYIPCDKDVKYYRQYIETFLRRYNLSGMRRLLRNGIWSGYHTLKKEVEVILDNERRKRRDVKWEDLFENELSDIYTLPGQSLDLFVAGGESYI</sequence>
<evidence type="ECO:0000313" key="1">
    <source>
        <dbReference type="EMBL" id="KAK6521366.1"/>
    </source>
</evidence>
<organism evidence="1 2">
    <name type="scientific">Arthrobotrys conoides</name>
    <dbReference type="NCBI Taxonomy" id="74498"/>
    <lineage>
        <taxon>Eukaryota</taxon>
        <taxon>Fungi</taxon>
        <taxon>Dikarya</taxon>
        <taxon>Ascomycota</taxon>
        <taxon>Pezizomycotina</taxon>
        <taxon>Orbiliomycetes</taxon>
        <taxon>Orbiliales</taxon>
        <taxon>Orbiliaceae</taxon>
        <taxon>Arthrobotrys</taxon>
    </lineage>
</organism>
<accession>A0AAN8P2I7</accession>
<keyword evidence="2" id="KW-1185">Reference proteome</keyword>
<evidence type="ECO:0000313" key="2">
    <source>
        <dbReference type="Proteomes" id="UP001307849"/>
    </source>
</evidence>
<name>A0AAN8P2I7_9PEZI</name>
<gene>
    <name evidence="1" type="ORF">TWF506_001587</name>
</gene>
<dbReference type="AlphaFoldDB" id="A0AAN8P2I7"/>
<reference evidence="1 2" key="1">
    <citation type="submission" date="2019-10" db="EMBL/GenBank/DDBJ databases">
        <authorList>
            <person name="Palmer J.M."/>
        </authorList>
    </citation>
    <scope>NUCLEOTIDE SEQUENCE [LARGE SCALE GENOMIC DNA]</scope>
    <source>
        <strain evidence="1 2">TWF506</strain>
    </source>
</reference>
<dbReference type="Proteomes" id="UP001307849">
    <property type="component" value="Unassembled WGS sequence"/>
</dbReference>
<dbReference type="EMBL" id="JAVHJM010000001">
    <property type="protein sequence ID" value="KAK6521366.1"/>
    <property type="molecule type" value="Genomic_DNA"/>
</dbReference>
<proteinExistence type="predicted"/>
<protein>
    <submittedName>
        <fullName evidence="1">Uncharacterized protein</fullName>
    </submittedName>
</protein>